<name>A0A9P0A5R7_BEMTA</name>
<organism evidence="1 2">
    <name type="scientific">Bemisia tabaci</name>
    <name type="common">Sweetpotato whitefly</name>
    <name type="synonym">Aleurodes tabaci</name>
    <dbReference type="NCBI Taxonomy" id="7038"/>
    <lineage>
        <taxon>Eukaryota</taxon>
        <taxon>Metazoa</taxon>
        <taxon>Ecdysozoa</taxon>
        <taxon>Arthropoda</taxon>
        <taxon>Hexapoda</taxon>
        <taxon>Insecta</taxon>
        <taxon>Pterygota</taxon>
        <taxon>Neoptera</taxon>
        <taxon>Paraneoptera</taxon>
        <taxon>Hemiptera</taxon>
        <taxon>Sternorrhyncha</taxon>
        <taxon>Aleyrodoidea</taxon>
        <taxon>Aleyrodidae</taxon>
        <taxon>Aleyrodinae</taxon>
        <taxon>Bemisia</taxon>
    </lineage>
</organism>
<reference evidence="1" key="1">
    <citation type="submission" date="2021-12" db="EMBL/GenBank/DDBJ databases">
        <authorList>
            <person name="King R."/>
        </authorList>
    </citation>
    <scope>NUCLEOTIDE SEQUENCE</scope>
</reference>
<gene>
    <name evidence="1" type="ORF">BEMITA_LOCUS3946</name>
</gene>
<dbReference type="EMBL" id="OU963863">
    <property type="protein sequence ID" value="CAH0384644.1"/>
    <property type="molecule type" value="Genomic_DNA"/>
</dbReference>
<dbReference type="AlphaFoldDB" id="A0A9P0A5R7"/>
<sequence length="320" mass="37356">MPTKWRDLDMYFQRLESCMREKGFSDSDVRAFLRLTANTEVAKWFDDMDELYNTFYMDKLRIRYQIFYHRKQKPDESVLTYIRDKIELFIWLEKGKEDLEWAFQLCGIKTFDGGLPEAIMAGIIPEVWTYFNQYIPYEDFEDYFWQYYREILQDVSNWAIENSFEFANQLDNNIGNMGTVHSSPKQEMVVVGSISVDEKISAEPKIQNESSVAMEIVSGDDNQQEIEILNQNISDCQRAQKNVTPAVPVESNCTDYYGLDAELKFFFGSSHEICCPDTVESDNTDLYFSDFKLGSTFCDPQEFRQDVVQAVTVKCCSGCF</sequence>
<accession>A0A9P0A5R7</accession>
<evidence type="ECO:0000313" key="2">
    <source>
        <dbReference type="Proteomes" id="UP001152759"/>
    </source>
</evidence>
<proteinExistence type="predicted"/>
<keyword evidence="2" id="KW-1185">Reference proteome</keyword>
<dbReference type="Proteomes" id="UP001152759">
    <property type="component" value="Chromosome 2"/>
</dbReference>
<evidence type="ECO:0000313" key="1">
    <source>
        <dbReference type="EMBL" id="CAH0384644.1"/>
    </source>
</evidence>
<protein>
    <submittedName>
        <fullName evidence="1">Uncharacterized protein</fullName>
    </submittedName>
</protein>